<dbReference type="EMBL" id="CP163443">
    <property type="protein sequence ID" value="XDQ50956.1"/>
    <property type="molecule type" value="Genomic_DNA"/>
</dbReference>
<dbReference type="RefSeq" id="WP_369244304.1">
    <property type="nucleotide sequence ID" value="NZ_CP163443.1"/>
</dbReference>
<keyword evidence="1" id="KW-1133">Transmembrane helix</keyword>
<dbReference type="Pfam" id="PF19749">
    <property type="entry name" value="DUF6236"/>
    <property type="match status" value="1"/>
</dbReference>
<gene>
    <name evidence="2" type="ORF">AB5J53_04225</name>
</gene>
<protein>
    <submittedName>
        <fullName evidence="2">DUF6236 family protein</fullName>
    </submittedName>
</protein>
<keyword evidence="1" id="KW-0472">Membrane</keyword>
<keyword evidence="1" id="KW-0812">Transmembrane</keyword>
<reference evidence="2" key="1">
    <citation type="submission" date="2024-07" db="EMBL/GenBank/DDBJ databases">
        <authorList>
            <person name="Yu S.T."/>
        </authorList>
    </citation>
    <scope>NUCLEOTIDE SEQUENCE</scope>
    <source>
        <strain evidence="2">R41</strain>
    </source>
</reference>
<evidence type="ECO:0000256" key="1">
    <source>
        <dbReference type="SAM" id="Phobius"/>
    </source>
</evidence>
<organism evidence="2">
    <name type="scientific">Streptomyces sp. R41</name>
    <dbReference type="NCBI Taxonomy" id="3238632"/>
    <lineage>
        <taxon>Bacteria</taxon>
        <taxon>Bacillati</taxon>
        <taxon>Actinomycetota</taxon>
        <taxon>Actinomycetes</taxon>
        <taxon>Kitasatosporales</taxon>
        <taxon>Streptomycetaceae</taxon>
        <taxon>Streptomyces</taxon>
    </lineage>
</organism>
<proteinExistence type="predicted"/>
<dbReference type="AlphaFoldDB" id="A0AB39R8G1"/>
<evidence type="ECO:0000313" key="2">
    <source>
        <dbReference type="EMBL" id="XDQ50956.1"/>
    </source>
</evidence>
<accession>A0AB39R8G1</accession>
<feature type="transmembrane region" description="Helical" evidence="1">
    <location>
        <begin position="44"/>
        <end position="67"/>
    </location>
</feature>
<name>A0AB39R8G1_9ACTN</name>
<sequence>MGGGELGDITDREVLLDHLRIRFYTRIRPALQDLHRAMRGQRMLTFWGAINVQAAAPPVMTSALAVLAMQPSVAQSAAIGLGGFAIGACATALSHRQLREQALGTSPMAYLHQLQAGLSPLSLTERVRAAAERLSRPRLPR</sequence>
<feature type="transmembrane region" description="Helical" evidence="1">
    <location>
        <begin position="73"/>
        <end position="93"/>
    </location>
</feature>
<dbReference type="InterPro" id="IPR046203">
    <property type="entry name" value="DUF6236"/>
</dbReference>